<organism evidence="1 2">
    <name type="scientific">Aspergillus fijiensis CBS 313.89</name>
    <dbReference type="NCBI Taxonomy" id="1448319"/>
    <lineage>
        <taxon>Eukaryota</taxon>
        <taxon>Fungi</taxon>
        <taxon>Dikarya</taxon>
        <taxon>Ascomycota</taxon>
        <taxon>Pezizomycotina</taxon>
        <taxon>Eurotiomycetes</taxon>
        <taxon>Eurotiomycetidae</taxon>
        <taxon>Eurotiales</taxon>
        <taxon>Aspergillaceae</taxon>
        <taxon>Aspergillus</taxon>
    </lineage>
</organism>
<dbReference type="VEuPathDB" id="FungiDB:BO72DRAFT_501998"/>
<name>A0A8G1RH21_9EURO</name>
<dbReference type="OrthoDB" id="10029320at2759"/>
<dbReference type="GeneID" id="63866356"/>
<evidence type="ECO:0000313" key="2">
    <source>
        <dbReference type="Proteomes" id="UP000249789"/>
    </source>
</evidence>
<dbReference type="Proteomes" id="UP000249789">
    <property type="component" value="Unassembled WGS sequence"/>
</dbReference>
<dbReference type="RefSeq" id="XP_040795363.1">
    <property type="nucleotide sequence ID" value="XM_040949023.1"/>
</dbReference>
<reference evidence="1 2" key="1">
    <citation type="submission" date="2018-02" db="EMBL/GenBank/DDBJ databases">
        <title>The genomes of Aspergillus section Nigri reveals drivers in fungal speciation.</title>
        <authorList>
            <consortium name="DOE Joint Genome Institute"/>
            <person name="Vesth T.C."/>
            <person name="Nybo J."/>
            <person name="Theobald S."/>
            <person name="Brandl J."/>
            <person name="Frisvad J.C."/>
            <person name="Nielsen K.F."/>
            <person name="Lyhne E.K."/>
            <person name="Kogle M.E."/>
            <person name="Kuo A."/>
            <person name="Riley R."/>
            <person name="Clum A."/>
            <person name="Nolan M."/>
            <person name="Lipzen A."/>
            <person name="Salamov A."/>
            <person name="Henrissat B."/>
            <person name="Wiebenga A."/>
            <person name="De vries R.P."/>
            <person name="Grigoriev I.V."/>
            <person name="Mortensen U.H."/>
            <person name="Andersen M.R."/>
            <person name="Baker S.E."/>
        </authorList>
    </citation>
    <scope>NUCLEOTIDE SEQUENCE [LARGE SCALE GENOMIC DNA]</scope>
    <source>
        <strain evidence="1 2">CBS 313.89</strain>
    </source>
</reference>
<dbReference type="AlphaFoldDB" id="A0A8G1RH21"/>
<sequence length="59" mass="6415">MLDNISLLNMKTPFAMIVGQFDFHDAYAEHDRLHPSNGGIGTAFGERAYVARKGAGHPA</sequence>
<evidence type="ECO:0000313" key="1">
    <source>
        <dbReference type="EMBL" id="RAK71351.1"/>
    </source>
</evidence>
<protein>
    <submittedName>
        <fullName evidence="1">Uncharacterized protein</fullName>
    </submittedName>
</protein>
<keyword evidence="2" id="KW-1185">Reference proteome</keyword>
<proteinExistence type="predicted"/>
<gene>
    <name evidence="1" type="ORF">BO72DRAFT_501998</name>
</gene>
<accession>A0A8G1RH21</accession>
<dbReference type="EMBL" id="KZ824724">
    <property type="protein sequence ID" value="RAK71351.1"/>
    <property type="molecule type" value="Genomic_DNA"/>
</dbReference>